<dbReference type="AlphaFoldDB" id="Q18JI1"/>
<evidence type="ECO:0000313" key="2">
    <source>
        <dbReference type="EMBL" id="CAJ51825.1"/>
    </source>
</evidence>
<dbReference type="PANTHER" id="PTHR23131">
    <property type="entry name" value="ENDORIBONUCLEASE LACTB2"/>
    <property type="match status" value="1"/>
</dbReference>
<dbReference type="SMART" id="SM00849">
    <property type="entry name" value="Lactamase_B"/>
    <property type="match status" value="1"/>
</dbReference>
<dbReference type="Gene3D" id="3.60.15.10">
    <property type="entry name" value="Ribonuclease Z/Hydroxyacylglutathione hydrolase-like"/>
    <property type="match status" value="1"/>
</dbReference>
<name>Q18JI1_HALWD</name>
<feature type="domain" description="Metallo-beta-lactamase" evidence="1">
    <location>
        <begin position="18"/>
        <end position="231"/>
    </location>
</feature>
<keyword evidence="3" id="KW-1185">Reference proteome</keyword>
<evidence type="ECO:0000259" key="1">
    <source>
        <dbReference type="SMART" id="SM00849"/>
    </source>
</evidence>
<dbReference type="RefSeq" id="WP_011570975.1">
    <property type="nucleotide sequence ID" value="NC_008212.1"/>
</dbReference>
<protein>
    <submittedName>
        <fullName evidence="2">Beta-lactamase domain protein</fullName>
    </submittedName>
</protein>
<dbReference type="CDD" id="cd07725">
    <property type="entry name" value="TTHA1429-like_MBL-fold"/>
    <property type="match status" value="1"/>
</dbReference>
<dbReference type="InterPro" id="IPR001279">
    <property type="entry name" value="Metallo-B-lactamas"/>
</dbReference>
<dbReference type="eggNOG" id="arCOG00498">
    <property type="taxonomic scope" value="Archaea"/>
</dbReference>
<evidence type="ECO:0000313" key="3">
    <source>
        <dbReference type="Proteomes" id="UP000001975"/>
    </source>
</evidence>
<reference evidence="2" key="2">
    <citation type="submission" date="2006-06" db="EMBL/GenBank/DDBJ databases">
        <authorList>
            <person name="Pfeiffer F."/>
        </authorList>
    </citation>
    <scope>NUCLEOTIDE SEQUENCE</scope>
    <source>
        <strain evidence="2">DSM 16790</strain>
    </source>
</reference>
<dbReference type="InterPro" id="IPR050662">
    <property type="entry name" value="Sec-metab_biosynth-thioest"/>
</dbReference>
<dbReference type="GeneID" id="4192431"/>
<organism evidence="2 3">
    <name type="scientific">Haloquadratum walsbyi (strain DSM 16790 / HBSQ001)</name>
    <dbReference type="NCBI Taxonomy" id="362976"/>
    <lineage>
        <taxon>Archaea</taxon>
        <taxon>Methanobacteriati</taxon>
        <taxon>Methanobacteriota</taxon>
        <taxon>Stenosarchaea group</taxon>
        <taxon>Halobacteria</taxon>
        <taxon>Halobacteriales</taxon>
        <taxon>Haloferacaceae</taxon>
        <taxon>Haloquadratum</taxon>
    </lineage>
</organism>
<dbReference type="STRING" id="362976.HQ_1697A"/>
<proteinExistence type="predicted"/>
<dbReference type="SUPFAM" id="SSF56281">
    <property type="entry name" value="Metallo-hydrolase/oxidoreductase"/>
    <property type="match status" value="1"/>
</dbReference>
<dbReference type="EMBL" id="AM180088">
    <property type="protein sequence ID" value="CAJ51825.1"/>
    <property type="molecule type" value="Genomic_DNA"/>
</dbReference>
<dbReference type="InterPro" id="IPR036866">
    <property type="entry name" value="RibonucZ/Hydroxyglut_hydro"/>
</dbReference>
<dbReference type="KEGG" id="hwa:HQ_1697A"/>
<dbReference type="Pfam" id="PF00753">
    <property type="entry name" value="Lactamase_B"/>
    <property type="match status" value="1"/>
</dbReference>
<gene>
    <name evidence="2" type="ordered locus">HQ_1697A</name>
</gene>
<dbReference type="HOGENOM" id="CLU_048478_0_2_2"/>
<dbReference type="PANTHER" id="PTHR23131:SF4">
    <property type="entry name" value="METALLO-BETA-LACTAMASE SUPERFAMILY POTEIN"/>
    <property type="match status" value="1"/>
</dbReference>
<dbReference type="Proteomes" id="UP000001975">
    <property type="component" value="Chromosome"/>
</dbReference>
<accession>Q18JI1</accession>
<sequence>MTVDVRQIQLGNAVFEGNNNAYLLDGDVTTLIDVGIATTETRAELEAELTTAGVSLSSIDQILLTHWHADHTGLAGEIQDVSGATVRAHADDADLIATGKNSTKRREVRQQRLEEWGVPEAKQDELLSFLDRFNGIGGESVDVDPVTDGQKISAGDIELTVKHLPGHTAGHVGYHYSDKKETFAFVGDVVLPEYTPNIGGADLRVESPVSTYLNSLDRLSKMELEHVWPGHRERIINPAPRVDTICTHHVKRTRRLYDVLTEHGTTDVWNVSAALFGELDTIHILHGPGEAFAHLMCLVESGIVERVENDTRVDPVRRGHSQQYRIINPEIASDIDIETILLTSSPR</sequence>
<reference evidence="2" key="1">
    <citation type="journal article" date="2006" name="BMC Genomics">
        <title>The genome of the square archaeon Haloquadratum walsbyi: life at the limits of water activity.</title>
        <authorList>
            <person name="Bolhuis H.H."/>
            <person name="Palm P.P."/>
            <person name="Wende A.W."/>
            <person name="Falb M.M."/>
            <person name="Rampp M.M."/>
            <person name="Rodriguez-Valera F.F."/>
            <person name="Pfeiffer F.F."/>
            <person name="Oesterhelt D.D."/>
        </authorList>
    </citation>
    <scope>NUCLEOTIDE SEQUENCE [LARGE SCALE GENOMIC DNA]</scope>
    <source>
        <strain evidence="2">DSM 16790</strain>
    </source>
</reference>